<keyword evidence="5" id="KW-1185">Reference proteome</keyword>
<dbReference type="GO" id="GO:0016279">
    <property type="term" value="F:protein-lysine N-methyltransferase activity"/>
    <property type="evidence" value="ECO:0007669"/>
    <property type="project" value="TreeGrafter"/>
</dbReference>
<dbReference type="Gene3D" id="3.90.1410.10">
    <property type="entry name" value="set domain protein methyltransferase, domain 1"/>
    <property type="match status" value="1"/>
</dbReference>
<sequence>MSRLSSPSPDPPTAGLLDWLESCGASFSSVKFPCLHPKLGYRCALAKEDIEPHQPIVGIPFECMVCVPNCLRNPQDRLGVILREMWLNQTIGGDGLLALCISREVKRGEASSFYPYLVFLIKTAEPGTISKWSDDEREDLQDGITSKRAEERNVSELRMHSRVVATVMRYAQQKDPESYLETSEALDDIPAELFVWSYHIIQARAFGRRLPWTSLVPLADCFNHANLPVRYALDTVGDGSVGGAKGCTTDPGEKAGTFTLFPSGDNRYSRGCEIFNSYGRRNNSHLLLDYGFAMFENEWETVNVRISLTKGEAPAEISAYEHRRAALRDLGYKSVRTVKLQRGYFVEDGLLMFRVANVDPDETDNGLQYETLDLLRPLDKNVEIRALVGIMSVIREVGQGEWTTSIDEDEVELASLTQDGEAAEACFRKKAALEYRLTRKLIVSEVLQKLERAYLILTGSSERGKEEMEEVPADKKKESRDERYEFYLESIRSLADKNS</sequence>
<evidence type="ECO:0000313" key="4">
    <source>
        <dbReference type="EMBL" id="GMH70910.1"/>
    </source>
</evidence>
<dbReference type="OrthoDB" id="341421at2759"/>
<dbReference type="AlphaFoldDB" id="A0A9W7EAF8"/>
<dbReference type="SUPFAM" id="SSF81822">
    <property type="entry name" value="RuBisCo LSMT C-terminal, substrate-binding domain"/>
    <property type="match status" value="1"/>
</dbReference>
<evidence type="ECO:0000313" key="5">
    <source>
        <dbReference type="Proteomes" id="UP001165082"/>
    </source>
</evidence>
<evidence type="ECO:0000256" key="3">
    <source>
        <dbReference type="ARBA" id="ARBA00022691"/>
    </source>
</evidence>
<dbReference type="PANTHER" id="PTHR13271">
    <property type="entry name" value="UNCHARACTERIZED PUTATIVE METHYLTRANSFERASE"/>
    <property type="match status" value="1"/>
</dbReference>
<keyword evidence="3" id="KW-0949">S-adenosyl-L-methionine</keyword>
<dbReference type="CDD" id="cd10527">
    <property type="entry name" value="SET_LSMT"/>
    <property type="match status" value="1"/>
</dbReference>
<protein>
    <recommendedName>
        <fullName evidence="6">SET domain-containing protein</fullName>
    </recommendedName>
</protein>
<keyword evidence="1" id="KW-0489">Methyltransferase</keyword>
<dbReference type="InterPro" id="IPR036464">
    <property type="entry name" value="Rubisco_LSMT_subst-bd_sf"/>
</dbReference>
<accession>A0A9W7EAF8</accession>
<comment type="caution">
    <text evidence="4">The sequence shown here is derived from an EMBL/GenBank/DDBJ whole genome shotgun (WGS) entry which is preliminary data.</text>
</comment>
<dbReference type="PANTHER" id="PTHR13271:SF137">
    <property type="entry name" value="SET DOMAIN-CONTAINING PROTEIN"/>
    <property type="match status" value="1"/>
</dbReference>
<keyword evidence="2" id="KW-0808">Transferase</keyword>
<dbReference type="Proteomes" id="UP001165082">
    <property type="component" value="Unassembled WGS sequence"/>
</dbReference>
<dbReference type="InterPro" id="IPR046341">
    <property type="entry name" value="SET_dom_sf"/>
</dbReference>
<dbReference type="SUPFAM" id="SSF82199">
    <property type="entry name" value="SET domain"/>
    <property type="match status" value="1"/>
</dbReference>
<evidence type="ECO:0000256" key="1">
    <source>
        <dbReference type="ARBA" id="ARBA00022603"/>
    </source>
</evidence>
<evidence type="ECO:0008006" key="6">
    <source>
        <dbReference type="Google" id="ProtNLM"/>
    </source>
</evidence>
<dbReference type="GO" id="GO:0032259">
    <property type="term" value="P:methylation"/>
    <property type="evidence" value="ECO:0007669"/>
    <property type="project" value="UniProtKB-KW"/>
</dbReference>
<evidence type="ECO:0000256" key="2">
    <source>
        <dbReference type="ARBA" id="ARBA00022679"/>
    </source>
</evidence>
<dbReference type="Gene3D" id="3.90.1420.10">
    <property type="entry name" value="Rubisco LSMT, substrate-binding domain"/>
    <property type="match status" value="1"/>
</dbReference>
<proteinExistence type="predicted"/>
<reference evidence="4" key="1">
    <citation type="submission" date="2022-07" db="EMBL/GenBank/DDBJ databases">
        <title>Genome analysis of Parmales, a sister group of diatoms, reveals the evolutionary specialization of diatoms from phago-mixotrophs to photoautotrophs.</title>
        <authorList>
            <person name="Ban H."/>
            <person name="Sato S."/>
            <person name="Yoshikawa S."/>
            <person name="Kazumasa Y."/>
            <person name="Nakamura Y."/>
            <person name="Ichinomiya M."/>
            <person name="Saitoh K."/>
            <person name="Sato N."/>
            <person name="Blanc-Mathieu R."/>
            <person name="Endo H."/>
            <person name="Kuwata A."/>
            <person name="Ogata H."/>
        </authorList>
    </citation>
    <scope>NUCLEOTIDE SEQUENCE</scope>
</reference>
<dbReference type="InterPro" id="IPR050600">
    <property type="entry name" value="SETD3_SETD6_MTase"/>
</dbReference>
<gene>
    <name evidence="4" type="ORF">TrRE_jg3883</name>
</gene>
<dbReference type="EMBL" id="BRXZ01001427">
    <property type="protein sequence ID" value="GMH70910.1"/>
    <property type="molecule type" value="Genomic_DNA"/>
</dbReference>
<name>A0A9W7EAF8_9STRA</name>
<organism evidence="4 5">
    <name type="scientific">Triparma retinervis</name>
    <dbReference type="NCBI Taxonomy" id="2557542"/>
    <lineage>
        <taxon>Eukaryota</taxon>
        <taxon>Sar</taxon>
        <taxon>Stramenopiles</taxon>
        <taxon>Ochrophyta</taxon>
        <taxon>Bolidophyceae</taxon>
        <taxon>Parmales</taxon>
        <taxon>Triparmaceae</taxon>
        <taxon>Triparma</taxon>
    </lineage>
</organism>